<evidence type="ECO:0000313" key="6">
    <source>
        <dbReference type="EMBL" id="KGQ13081.1"/>
    </source>
</evidence>
<evidence type="ECO:0000256" key="2">
    <source>
        <dbReference type="ARBA" id="ARBA00022729"/>
    </source>
</evidence>
<dbReference type="InterPro" id="IPR010583">
    <property type="entry name" value="MipA"/>
</dbReference>
<sequence>MNSNPCARTERIVTKFKLLALGVLLASSVTAAHAEGPWSIGAGALVSPNPYKGDQNRVYPAPLLGYEGDNFYFRGFNAGYYLWNDQADKLSVTAYYSPLHFRPKDSNYDSMRALDYRHSTVMAGLSWVHNTDYGFLRTVLAGDILDNSNGITWDTAWLYRYNADSLTVTPGIGIVWDSKNQNDYYYGVSGKESNRSGLNEYDAGNSWSPYVELSVNYQLNADWNVFGMGRYMRLSKEVTDSPMVDSNWTGVLLTGVNYSF</sequence>
<keyword evidence="4" id="KW-0998">Cell outer membrane</keyword>
<feature type="chain" id="PRO_5002007359" evidence="5">
    <location>
        <begin position="35"/>
        <end position="260"/>
    </location>
</feature>
<keyword evidence="2 5" id="KW-0732">Signal</keyword>
<organism evidence="6 7">
    <name type="scientific">Beauveria bassiana D1-5</name>
    <dbReference type="NCBI Taxonomy" id="1245745"/>
    <lineage>
        <taxon>Eukaryota</taxon>
        <taxon>Fungi</taxon>
        <taxon>Dikarya</taxon>
        <taxon>Ascomycota</taxon>
        <taxon>Pezizomycotina</taxon>
        <taxon>Sordariomycetes</taxon>
        <taxon>Hypocreomycetidae</taxon>
        <taxon>Hypocreales</taxon>
        <taxon>Cordycipitaceae</taxon>
        <taxon>Beauveria</taxon>
    </lineage>
</organism>
<dbReference type="HOGENOM" id="CLU_063465_3_0_1"/>
<accession>A0A0A2VYW5</accession>
<evidence type="ECO:0000313" key="7">
    <source>
        <dbReference type="Proteomes" id="UP000030106"/>
    </source>
</evidence>
<dbReference type="EMBL" id="ANFO01000059">
    <property type="protein sequence ID" value="KGQ13081.1"/>
    <property type="molecule type" value="Genomic_DNA"/>
</dbReference>
<dbReference type="Proteomes" id="UP000030106">
    <property type="component" value="Unassembled WGS sequence"/>
</dbReference>
<comment type="caution">
    <text evidence="6">The sequence shown here is derived from an EMBL/GenBank/DDBJ whole genome shotgun (WGS) entry which is preliminary data.</text>
</comment>
<feature type="signal peptide" evidence="5">
    <location>
        <begin position="1"/>
        <end position="34"/>
    </location>
</feature>
<dbReference type="AlphaFoldDB" id="A0A0A2VYW5"/>
<gene>
    <name evidence="6" type="ORF">BBAD15_g1163</name>
</gene>
<evidence type="ECO:0000256" key="4">
    <source>
        <dbReference type="ARBA" id="ARBA00023237"/>
    </source>
</evidence>
<protein>
    <submittedName>
        <fullName evidence="6">MltA-interacting protein</fullName>
    </submittedName>
</protein>
<reference evidence="6 7" key="1">
    <citation type="submission" date="2012-10" db="EMBL/GenBank/DDBJ databases">
        <title>Genome sequencing and analysis of entomopathogenic fungi Beauveria bassiana D1-5.</title>
        <authorList>
            <person name="Li Q."/>
            <person name="Wang L."/>
            <person name="Zhang Z."/>
            <person name="Wang Q."/>
            <person name="Ren J."/>
            <person name="Wang M."/>
            <person name="Xu W."/>
            <person name="Wang J."/>
            <person name="Lu Y."/>
            <person name="Du Q."/>
            <person name="Sun Z."/>
        </authorList>
    </citation>
    <scope>NUCLEOTIDE SEQUENCE [LARGE SCALE GENOMIC DNA]</scope>
    <source>
        <strain evidence="6 7">D1-5</strain>
    </source>
</reference>
<evidence type="ECO:0000256" key="3">
    <source>
        <dbReference type="ARBA" id="ARBA00023136"/>
    </source>
</evidence>
<comment type="subcellular location">
    <subcellularLocation>
        <location evidence="1">Cell outer membrane</location>
    </subcellularLocation>
</comment>
<dbReference type="PANTHER" id="PTHR38776:SF1">
    <property type="entry name" value="MLTA-INTERACTING PROTEIN-RELATED"/>
    <property type="match status" value="1"/>
</dbReference>
<dbReference type="Pfam" id="PF06629">
    <property type="entry name" value="MipA"/>
    <property type="match status" value="1"/>
</dbReference>
<proteinExistence type="predicted"/>
<name>A0A0A2VYW5_BEABA</name>
<keyword evidence="3" id="KW-0472">Membrane</keyword>
<dbReference type="PANTHER" id="PTHR38776">
    <property type="entry name" value="MLTA-INTERACTING PROTEIN-RELATED"/>
    <property type="match status" value="1"/>
</dbReference>
<evidence type="ECO:0000256" key="5">
    <source>
        <dbReference type="SAM" id="SignalP"/>
    </source>
</evidence>
<evidence type="ECO:0000256" key="1">
    <source>
        <dbReference type="ARBA" id="ARBA00004442"/>
    </source>
</evidence>